<keyword evidence="1" id="KW-0732">Signal</keyword>
<evidence type="ECO:0000256" key="1">
    <source>
        <dbReference type="SAM" id="SignalP"/>
    </source>
</evidence>
<dbReference type="AlphaFoldDB" id="A0A1W5LJT4"/>
<name>A0A1W5LJT4_9ANNE</name>
<dbReference type="CTD" id="4509"/>
<organism evidence="2">
    <name type="scientific">Pontoscolex corethrurus</name>
    <dbReference type="NCBI Taxonomy" id="195581"/>
    <lineage>
        <taxon>Eukaryota</taxon>
        <taxon>Metazoa</taxon>
        <taxon>Spiralia</taxon>
        <taxon>Lophotrochozoa</taxon>
        <taxon>Annelida</taxon>
        <taxon>Clitellata</taxon>
        <taxon>Oligochaeta</taxon>
        <taxon>Crassiclitellata</taxon>
        <taxon>Lumbricina</taxon>
        <taxon>Glossoscolecidae</taxon>
        <taxon>Pontoscolex</taxon>
    </lineage>
</organism>
<sequence length="53" mass="6471">MPHLSPMSWLIMLLSMWLLTASLSQMAWWKQPHKMTKFSPKNKYTFLNQWSWT</sequence>
<accession>A0A1W5LJT4</accession>
<dbReference type="EMBL" id="KT988053">
    <property type="protein sequence ID" value="ANJ60054.1"/>
    <property type="molecule type" value="Genomic_DNA"/>
</dbReference>
<dbReference type="GeneID" id="32891653"/>
<geneLocation type="mitochondrion" evidence="2"/>
<feature type="chain" id="PRO_5012732416" evidence="1">
    <location>
        <begin position="23"/>
        <end position="53"/>
    </location>
</feature>
<keyword evidence="2" id="KW-0496">Mitochondrion</keyword>
<gene>
    <name evidence="2" type="primary">ATP8</name>
</gene>
<feature type="signal peptide" evidence="1">
    <location>
        <begin position="1"/>
        <end position="22"/>
    </location>
</feature>
<proteinExistence type="predicted"/>
<reference evidence="2" key="1">
    <citation type="submission" date="2015-11" db="EMBL/GenBank/DDBJ databases">
        <title>The complete mitochondrial genome of the earthworm Pontoscolex corethrurus (Glossoscolecidae, Oligochaeta).</title>
        <authorList>
            <person name="Cunha L."/>
            <person name="Montiel R."/>
            <person name="Dupont L."/>
            <person name="da Silva E."/>
            <person name="Taheri S."/>
            <person name="Stanton D."/>
            <person name="Brown G."/>
            <person name="Morgan A.J."/>
            <person name="Rodrigues A."/>
            <person name="Kille P."/>
        </authorList>
    </citation>
    <scope>NUCLEOTIDE SEQUENCE</scope>
</reference>
<protein>
    <submittedName>
        <fullName evidence="2">ATP synthase F0 subunit 8</fullName>
    </submittedName>
</protein>
<dbReference type="RefSeq" id="YP_009370150.1">
    <property type="nucleotide sequence ID" value="NC_034783.1"/>
</dbReference>
<evidence type="ECO:0000313" key="2">
    <source>
        <dbReference type="EMBL" id="ANJ60054.1"/>
    </source>
</evidence>